<name>A0A444W037_9FLAO</name>
<reference evidence="3 4" key="1">
    <citation type="submission" date="2014-12" db="EMBL/GenBank/DDBJ databases">
        <title>Genome sequence of Flavobacterium anhuiense RCM74.</title>
        <authorList>
            <person name="Kim J.F."/>
            <person name="Song J.Y."/>
            <person name="Kwak M.-J."/>
            <person name="Lee S.-W."/>
        </authorList>
    </citation>
    <scope>NUCLEOTIDE SEQUENCE [LARGE SCALE GENOMIC DNA]</scope>
    <source>
        <strain evidence="3 4">RCM74</strain>
    </source>
</reference>
<dbReference type="AlphaFoldDB" id="A0A444W037"/>
<evidence type="ECO:0000256" key="1">
    <source>
        <dbReference type="ARBA" id="ARBA00022729"/>
    </source>
</evidence>
<proteinExistence type="predicted"/>
<evidence type="ECO:0000313" key="4">
    <source>
        <dbReference type="Proteomes" id="UP000290433"/>
    </source>
</evidence>
<evidence type="ECO:0000259" key="2">
    <source>
        <dbReference type="Pfam" id="PF07705"/>
    </source>
</evidence>
<dbReference type="RefSeq" id="WP_129746536.1">
    <property type="nucleotide sequence ID" value="NZ_JUIV01000004.1"/>
</dbReference>
<dbReference type="InterPro" id="IPR011635">
    <property type="entry name" value="CARDB"/>
</dbReference>
<dbReference type="Proteomes" id="UP000290433">
    <property type="component" value="Unassembled WGS sequence"/>
</dbReference>
<gene>
    <name evidence="3" type="ORF">NU08_1559</name>
</gene>
<dbReference type="Pfam" id="PF07705">
    <property type="entry name" value="CARDB"/>
    <property type="match status" value="1"/>
</dbReference>
<evidence type="ECO:0000313" key="3">
    <source>
        <dbReference type="EMBL" id="RYJ39251.1"/>
    </source>
</evidence>
<keyword evidence="1" id="KW-0732">Signal</keyword>
<accession>A0A444W037</accession>
<protein>
    <recommendedName>
        <fullName evidence="2">CARDB domain-containing protein</fullName>
    </recommendedName>
</protein>
<comment type="caution">
    <text evidence="3">The sequence shown here is derived from an EMBL/GenBank/DDBJ whole genome shotgun (WGS) entry which is preliminary data.</text>
</comment>
<feature type="domain" description="CARDB" evidence="2">
    <location>
        <begin position="380"/>
        <end position="470"/>
    </location>
</feature>
<dbReference type="InterPro" id="IPR026444">
    <property type="entry name" value="Secre_tail"/>
</dbReference>
<dbReference type="InterPro" id="IPR013783">
    <property type="entry name" value="Ig-like_fold"/>
</dbReference>
<dbReference type="Gene3D" id="2.60.40.10">
    <property type="entry name" value="Immunoglobulins"/>
    <property type="match status" value="2"/>
</dbReference>
<sequence length="547" mass="59322">MKKITFLLMLSFLNLKAWSQNPNYRYHELQDLGTTIEWAISIECTHHFQPLRILDVNLKQNFKLEVGKIYKVDLGLSANYGTRYYKVTYAGDTGVDKGDELDTPPNFGSPITDLCNSLSWKYIRPILLGSTITEAQGNYCANLTANTTREKVNIKITQSLAVGSVYFMDFGKGPNYYLIDGSSPENGDADYEFDPTVGNAVFSLATLNCPKPDLQANAVDCGSATMTTGTTFTAVYSLKNIGGRSFSPSHCLIYFSKGNSTLSADDILIKDITIDPLNPSEIKYGTPSITIPANISGGIYYAIMQLVSSEETNTSNNIVSSTSSFIINQTTTPAGKPDLVIDPTNTIIFSNCFDCSAALSDLGSKRHTINNQSGIINLQSITIKNTGSTASTPSTLQFYLSTDGVLDSADIKSTASAISIGAINPGASISVSKSIFSSDFGGLTVTGNRNILISVDDSKTNAESNENNNVTPIPVTFVNPFARTAQTSSDTQEVPQPYSINVYNFDGQKVLTKEVNSKEEEDKSLDTLKTGIYIIKSKGETRKVLKK</sequence>
<dbReference type="EMBL" id="JUIV01000004">
    <property type="protein sequence ID" value="RYJ39251.1"/>
    <property type="molecule type" value="Genomic_DNA"/>
</dbReference>
<dbReference type="NCBIfam" id="TIGR04183">
    <property type="entry name" value="Por_Secre_tail"/>
    <property type="match status" value="1"/>
</dbReference>
<organism evidence="3 4">
    <name type="scientific">Flavobacterium anhuiense</name>
    <dbReference type="NCBI Taxonomy" id="459526"/>
    <lineage>
        <taxon>Bacteria</taxon>
        <taxon>Pseudomonadati</taxon>
        <taxon>Bacteroidota</taxon>
        <taxon>Flavobacteriia</taxon>
        <taxon>Flavobacteriales</taxon>
        <taxon>Flavobacteriaceae</taxon>
        <taxon>Flavobacterium</taxon>
    </lineage>
</organism>
<dbReference type="OrthoDB" id="1315017at2"/>